<evidence type="ECO:0000259" key="7">
    <source>
        <dbReference type="Pfam" id="PF02932"/>
    </source>
</evidence>
<accession>A0A9L0R313</accession>
<dbReference type="PANTHER" id="PTHR18945">
    <property type="entry name" value="NEUROTRANSMITTER GATED ION CHANNEL"/>
    <property type="match status" value="1"/>
</dbReference>
<keyword evidence="5" id="KW-0406">Ion transport</keyword>
<dbReference type="GO" id="GO:0005230">
    <property type="term" value="F:extracellular ligand-gated monoatomic ion channel activity"/>
    <property type="evidence" value="ECO:0007669"/>
    <property type="project" value="InterPro"/>
</dbReference>
<dbReference type="InterPro" id="IPR006202">
    <property type="entry name" value="Neur_chan_lig-bd"/>
</dbReference>
<dbReference type="Pfam" id="PF02932">
    <property type="entry name" value="Neur_chan_memb"/>
    <property type="match status" value="1"/>
</dbReference>
<evidence type="ECO:0000256" key="3">
    <source>
        <dbReference type="ARBA" id="ARBA00022989"/>
    </source>
</evidence>
<keyword evidence="5" id="KW-0407">Ion channel</keyword>
<dbReference type="Ensembl" id="ENSECAT00000083839.1">
    <property type="protein sequence ID" value="ENSECAP00000058464.1"/>
    <property type="gene ID" value="ENSECAG00000007194.4"/>
</dbReference>
<evidence type="ECO:0000313" key="9">
    <source>
        <dbReference type="Proteomes" id="UP000002281"/>
    </source>
</evidence>
<dbReference type="AlphaFoldDB" id="A0A9L0R313"/>
<dbReference type="InterPro" id="IPR038050">
    <property type="entry name" value="Neuro_actylchol_rec"/>
</dbReference>
<evidence type="ECO:0000256" key="1">
    <source>
        <dbReference type="ARBA" id="ARBA00004141"/>
    </source>
</evidence>
<dbReference type="Gene3D" id="2.70.170.10">
    <property type="entry name" value="Neurotransmitter-gated ion-channel ligand-binding domain"/>
    <property type="match status" value="1"/>
</dbReference>
<gene>
    <name evidence="8" type="primary">CHRNE</name>
</gene>
<organism evidence="8 9">
    <name type="scientific">Equus caballus</name>
    <name type="common">Horse</name>
    <dbReference type="NCBI Taxonomy" id="9796"/>
    <lineage>
        <taxon>Eukaryota</taxon>
        <taxon>Metazoa</taxon>
        <taxon>Chordata</taxon>
        <taxon>Craniata</taxon>
        <taxon>Vertebrata</taxon>
        <taxon>Euteleostomi</taxon>
        <taxon>Mammalia</taxon>
        <taxon>Eutheria</taxon>
        <taxon>Laurasiatheria</taxon>
        <taxon>Perissodactyla</taxon>
        <taxon>Equidae</taxon>
        <taxon>Equus</taxon>
    </lineage>
</organism>
<dbReference type="GO" id="GO:0016020">
    <property type="term" value="C:membrane"/>
    <property type="evidence" value="ECO:0007669"/>
    <property type="project" value="UniProtKB-SubCell"/>
</dbReference>
<evidence type="ECO:0000313" key="8">
    <source>
        <dbReference type="Ensembl" id="ENSECAP00000058464.1"/>
    </source>
</evidence>
<dbReference type="Gene3D" id="1.20.58.390">
    <property type="entry name" value="Neurotransmitter-gated ion-channel transmembrane domain"/>
    <property type="match status" value="2"/>
</dbReference>
<dbReference type="InterPro" id="IPR006201">
    <property type="entry name" value="Neur_channel"/>
</dbReference>
<dbReference type="FunFam" id="1.20.58.390:FF:000010">
    <property type="entry name" value="Nicotinic acetylcholine receptor subunit epsilon"/>
    <property type="match status" value="1"/>
</dbReference>
<dbReference type="InterPro" id="IPR006029">
    <property type="entry name" value="Neurotrans-gated_channel_TM"/>
</dbReference>
<reference evidence="8" key="2">
    <citation type="submission" date="2025-08" db="UniProtKB">
        <authorList>
            <consortium name="Ensembl"/>
        </authorList>
    </citation>
    <scope>IDENTIFICATION</scope>
    <source>
        <strain evidence="8">Thoroughbred</strain>
    </source>
</reference>
<dbReference type="Proteomes" id="UP000002281">
    <property type="component" value="Chromosome 11"/>
</dbReference>
<evidence type="ECO:0000259" key="6">
    <source>
        <dbReference type="Pfam" id="PF02931"/>
    </source>
</evidence>
<sequence>MQDTRPSVPHPLGLAGLPTQLQQGRLWRHRNSASPFRTRMATRDCAGKQVRTEPDWREAEAPGVWAGTGWGRRLLGGGGGRGPAQTPGFPRAHSIDGQFGVAYDANVLVYAGGYVSWLPPAIYRSTCAVEVTYFPFDWQNCSLVFRSQTYNAEEVEFVFAVDDDGETISKIEIDTEAYTENGEWAIDFCPGVIRRYYGGAADGPGDTDVIYTLIIRRKPLFYVINIIVPCVLISGLVLLAYFLPAQAGGQKCTVSINVLLAQTVFLFLIAQKIPETSLSVPLLGRYLIFVMVVATLIVVNCVIVLNVSLRTPTTHAMSPRLRHVLLELLPRLLGSGAPPEVPRAASPPRRASSVGILLRAEELILKKPRSELVFEGQRYRHGTWSAALCQNLGAAAPEIRCCVDAVNFVAESMRDQEATGEVGRCRGPPPSLVRQASAVYRTQLVPALPQEVSDWVCMGKALDNICFWAALVLFSVGSSLIFLGGYINQVPELPYPPCM</sequence>
<reference evidence="8" key="3">
    <citation type="submission" date="2025-09" db="UniProtKB">
        <authorList>
            <consortium name="Ensembl"/>
        </authorList>
    </citation>
    <scope>IDENTIFICATION</scope>
    <source>
        <strain evidence="8">Thoroughbred</strain>
    </source>
</reference>
<feature type="transmembrane region" description="Helical" evidence="5">
    <location>
        <begin position="286"/>
        <end position="309"/>
    </location>
</feature>
<dbReference type="SUPFAM" id="SSF63712">
    <property type="entry name" value="Nicotinic receptor ligand binding domain-like"/>
    <property type="match status" value="1"/>
</dbReference>
<keyword evidence="9" id="KW-1185">Reference proteome</keyword>
<dbReference type="PRINTS" id="PR00252">
    <property type="entry name" value="NRIONCHANNEL"/>
</dbReference>
<feature type="transmembrane region" description="Helical" evidence="5">
    <location>
        <begin position="254"/>
        <end position="274"/>
    </location>
</feature>
<name>A0A9L0R313_HORSE</name>
<feature type="domain" description="Neurotransmitter-gated ion-channel ligand-binding" evidence="6">
    <location>
        <begin position="94"/>
        <end position="219"/>
    </location>
</feature>
<keyword evidence="5" id="KW-0813">Transport</keyword>
<comment type="similarity">
    <text evidence="5">Belongs to the ligand-gated ion channel (TC 1.A.9) family.</text>
</comment>
<evidence type="ECO:0000256" key="5">
    <source>
        <dbReference type="RuleBase" id="RU000687"/>
    </source>
</evidence>
<evidence type="ECO:0000256" key="4">
    <source>
        <dbReference type="ARBA" id="ARBA00023136"/>
    </source>
</evidence>
<comment type="subcellular location">
    <subcellularLocation>
        <location evidence="1">Membrane</location>
        <topology evidence="1">Multi-pass membrane protein</topology>
    </subcellularLocation>
</comment>
<feature type="domain" description="Neurotransmitter-gated ion-channel transmembrane" evidence="7">
    <location>
        <begin position="226"/>
        <end position="422"/>
    </location>
</feature>
<proteinExistence type="inferred from homology"/>
<dbReference type="GO" id="GO:0004888">
    <property type="term" value="F:transmembrane signaling receptor activity"/>
    <property type="evidence" value="ECO:0007669"/>
    <property type="project" value="InterPro"/>
</dbReference>
<dbReference type="GeneTree" id="ENSGT00940000160933"/>
<keyword evidence="4 5" id="KW-0472">Membrane</keyword>
<dbReference type="InterPro" id="IPR036734">
    <property type="entry name" value="Neur_chan_lig-bd_sf"/>
</dbReference>
<feature type="transmembrane region" description="Helical" evidence="5">
    <location>
        <begin position="220"/>
        <end position="242"/>
    </location>
</feature>
<keyword evidence="3 5" id="KW-1133">Transmembrane helix</keyword>
<keyword evidence="2 5" id="KW-0812">Transmembrane</keyword>
<protein>
    <submittedName>
        <fullName evidence="8">Cholinergic receptor nicotinic epsilon subunit</fullName>
    </submittedName>
</protein>
<dbReference type="PROSITE" id="PS00236">
    <property type="entry name" value="NEUROTR_ION_CHANNEL"/>
    <property type="match status" value="1"/>
</dbReference>
<reference evidence="8 9" key="1">
    <citation type="journal article" date="2009" name="Science">
        <title>Genome sequence, comparative analysis, and population genetics of the domestic horse.</title>
        <authorList>
            <consortium name="Broad Institute Genome Sequencing Platform"/>
            <consortium name="Broad Institute Whole Genome Assembly Team"/>
            <person name="Wade C.M."/>
            <person name="Giulotto E."/>
            <person name="Sigurdsson S."/>
            <person name="Zoli M."/>
            <person name="Gnerre S."/>
            <person name="Imsland F."/>
            <person name="Lear T.L."/>
            <person name="Adelson D.L."/>
            <person name="Bailey E."/>
            <person name="Bellone R.R."/>
            <person name="Bloecker H."/>
            <person name="Distl O."/>
            <person name="Edgar R.C."/>
            <person name="Garber M."/>
            <person name="Leeb T."/>
            <person name="Mauceli E."/>
            <person name="MacLeod J.N."/>
            <person name="Penedo M.C.T."/>
            <person name="Raison J.M."/>
            <person name="Sharpe T."/>
            <person name="Vogel J."/>
            <person name="Andersson L."/>
            <person name="Antczak D.F."/>
            <person name="Biagi T."/>
            <person name="Binns M.M."/>
            <person name="Chowdhary B.P."/>
            <person name="Coleman S.J."/>
            <person name="Della Valle G."/>
            <person name="Fryc S."/>
            <person name="Guerin G."/>
            <person name="Hasegawa T."/>
            <person name="Hill E.W."/>
            <person name="Jurka J."/>
            <person name="Kiialainen A."/>
            <person name="Lindgren G."/>
            <person name="Liu J."/>
            <person name="Magnani E."/>
            <person name="Mickelson J.R."/>
            <person name="Murray J."/>
            <person name="Nergadze S.G."/>
            <person name="Onofrio R."/>
            <person name="Pedroni S."/>
            <person name="Piras M.F."/>
            <person name="Raudsepp T."/>
            <person name="Rocchi M."/>
            <person name="Roeed K.H."/>
            <person name="Ryder O.A."/>
            <person name="Searle S."/>
            <person name="Skow L."/>
            <person name="Swinburne J.E."/>
            <person name="Syvaenen A.C."/>
            <person name="Tozaki T."/>
            <person name="Valberg S.J."/>
            <person name="Vaudin M."/>
            <person name="White J.R."/>
            <person name="Zody M.C."/>
            <person name="Lander E.S."/>
            <person name="Lindblad-Toh K."/>
        </authorList>
    </citation>
    <scope>NUCLEOTIDE SEQUENCE [LARGE SCALE GENOMIC DNA]</scope>
    <source>
        <strain evidence="8 9">Thoroughbred</strain>
    </source>
</reference>
<dbReference type="InterPro" id="IPR018000">
    <property type="entry name" value="Neurotransmitter_ion_chnl_CS"/>
</dbReference>
<feature type="transmembrane region" description="Helical" evidence="5">
    <location>
        <begin position="465"/>
        <end position="487"/>
    </location>
</feature>
<dbReference type="InterPro" id="IPR036719">
    <property type="entry name" value="Neuro-gated_channel_TM_sf"/>
</dbReference>
<dbReference type="CDD" id="cd19064">
    <property type="entry name" value="LGIC_TM_nAChR"/>
    <property type="match status" value="1"/>
</dbReference>
<evidence type="ECO:0000256" key="2">
    <source>
        <dbReference type="ARBA" id="ARBA00022692"/>
    </source>
</evidence>
<dbReference type="Pfam" id="PF02931">
    <property type="entry name" value="Neur_chan_LBD"/>
    <property type="match status" value="1"/>
</dbReference>
<dbReference type="SUPFAM" id="SSF90112">
    <property type="entry name" value="Neurotransmitter-gated ion-channel transmembrane pore"/>
    <property type="match status" value="1"/>
</dbReference>